<dbReference type="EMBL" id="BMQC01000003">
    <property type="protein sequence ID" value="GGK21689.1"/>
    <property type="molecule type" value="Genomic_DNA"/>
</dbReference>
<organism evidence="2 3">
    <name type="scientific">Pilimelia terevasa</name>
    <dbReference type="NCBI Taxonomy" id="53372"/>
    <lineage>
        <taxon>Bacteria</taxon>
        <taxon>Bacillati</taxon>
        <taxon>Actinomycetota</taxon>
        <taxon>Actinomycetes</taxon>
        <taxon>Micromonosporales</taxon>
        <taxon>Micromonosporaceae</taxon>
        <taxon>Pilimelia</taxon>
    </lineage>
</organism>
<feature type="transmembrane region" description="Helical" evidence="1">
    <location>
        <begin position="20"/>
        <end position="40"/>
    </location>
</feature>
<keyword evidence="3" id="KW-1185">Reference proteome</keyword>
<dbReference type="RefSeq" id="WP_189113243.1">
    <property type="nucleotide sequence ID" value="NZ_BMQC01000003.1"/>
</dbReference>
<keyword evidence="1" id="KW-1133">Transmembrane helix</keyword>
<dbReference type="AlphaFoldDB" id="A0A8J3BHI4"/>
<proteinExistence type="predicted"/>
<evidence type="ECO:0000313" key="3">
    <source>
        <dbReference type="Proteomes" id="UP000662200"/>
    </source>
</evidence>
<gene>
    <name evidence="2" type="ORF">GCM10010124_12730</name>
</gene>
<protein>
    <recommendedName>
        <fullName evidence="4">Prepilin-type N-terminal cleavage/methylation domain-containing protein</fullName>
    </recommendedName>
</protein>
<sequence>MTALPPDRRDDAGVTLVEVLVGLGLMAVVMVVFTSGIVAAMRVARGNEAIADAQAQVSRAFTRLDTELRYAAQAKSPNAEVDGVQRPRLEYVVNAAGTGQCYRVWLDGGTLYRQSWSASGTPPPPAPQVLAVNVGRIEDEPVFEVVESETEGMPATVRLALAVTAGGAAHQSVRQLRQDFYLPNTLTQAPAAEDGAPGRANLDTCEDLLGFS</sequence>
<reference evidence="2" key="2">
    <citation type="submission" date="2020-09" db="EMBL/GenBank/DDBJ databases">
        <authorList>
            <person name="Sun Q."/>
            <person name="Ohkuma M."/>
        </authorList>
    </citation>
    <scope>NUCLEOTIDE SEQUENCE</scope>
    <source>
        <strain evidence="2">JCM 3091</strain>
    </source>
</reference>
<accession>A0A8J3BHI4</accession>
<dbReference type="InterPro" id="IPR012902">
    <property type="entry name" value="N_methyl_site"/>
</dbReference>
<reference evidence="2" key="1">
    <citation type="journal article" date="2014" name="Int. J. Syst. Evol. Microbiol.">
        <title>Complete genome sequence of Corynebacterium casei LMG S-19264T (=DSM 44701T), isolated from a smear-ripened cheese.</title>
        <authorList>
            <consortium name="US DOE Joint Genome Institute (JGI-PGF)"/>
            <person name="Walter F."/>
            <person name="Albersmeier A."/>
            <person name="Kalinowski J."/>
            <person name="Ruckert C."/>
        </authorList>
    </citation>
    <scope>NUCLEOTIDE SEQUENCE</scope>
    <source>
        <strain evidence="2">JCM 3091</strain>
    </source>
</reference>
<evidence type="ECO:0000313" key="2">
    <source>
        <dbReference type="EMBL" id="GGK21689.1"/>
    </source>
</evidence>
<dbReference type="Proteomes" id="UP000662200">
    <property type="component" value="Unassembled WGS sequence"/>
</dbReference>
<dbReference type="PROSITE" id="PS00409">
    <property type="entry name" value="PROKAR_NTER_METHYL"/>
    <property type="match status" value="1"/>
</dbReference>
<dbReference type="Pfam" id="PF07963">
    <property type="entry name" value="N_methyl"/>
    <property type="match status" value="1"/>
</dbReference>
<evidence type="ECO:0000256" key="1">
    <source>
        <dbReference type="SAM" id="Phobius"/>
    </source>
</evidence>
<keyword evidence="1" id="KW-0472">Membrane</keyword>
<evidence type="ECO:0008006" key="4">
    <source>
        <dbReference type="Google" id="ProtNLM"/>
    </source>
</evidence>
<keyword evidence="1" id="KW-0812">Transmembrane</keyword>
<comment type="caution">
    <text evidence="2">The sequence shown here is derived from an EMBL/GenBank/DDBJ whole genome shotgun (WGS) entry which is preliminary data.</text>
</comment>
<name>A0A8J3BHI4_9ACTN</name>